<comment type="pathway">
    <text evidence="1">Porphyrin-containing compound metabolism; siroheme biosynthesis; sirohydrochlorin from precorrin-2: step 1/1.</text>
</comment>
<gene>
    <name evidence="8" type="ORF">CUU66_00220</name>
</gene>
<dbReference type="InterPro" id="IPR042518">
    <property type="entry name" value="SirC_C"/>
</dbReference>
<dbReference type="OrthoDB" id="9773765at2"/>
<evidence type="ECO:0000313" key="9">
    <source>
        <dbReference type="Proteomes" id="UP000234748"/>
    </source>
</evidence>
<evidence type="ECO:0000256" key="3">
    <source>
        <dbReference type="ARBA" id="ARBA00023002"/>
    </source>
</evidence>
<evidence type="ECO:0000313" key="8">
    <source>
        <dbReference type="EMBL" id="PLT31891.1"/>
    </source>
</evidence>
<dbReference type="GO" id="GO:0019354">
    <property type="term" value="P:siroheme biosynthetic process"/>
    <property type="evidence" value="ECO:0007669"/>
    <property type="project" value="UniProtKB-UniPathway"/>
</dbReference>
<dbReference type="SUPFAM" id="SSF75615">
    <property type="entry name" value="Siroheme synthase middle domains-like"/>
    <property type="match status" value="1"/>
</dbReference>
<dbReference type="NCBIfam" id="TIGR01470">
    <property type="entry name" value="cysG_Nterm"/>
    <property type="match status" value="1"/>
</dbReference>
<protein>
    <recommendedName>
        <fullName evidence="2">precorrin-2 dehydrogenase</fullName>
        <ecNumber evidence="2">1.3.1.76</ecNumber>
    </recommendedName>
</protein>
<evidence type="ECO:0000256" key="5">
    <source>
        <dbReference type="ARBA" id="ARBA00023244"/>
    </source>
</evidence>
<dbReference type="RefSeq" id="WP_101639672.1">
    <property type="nucleotide sequence ID" value="NZ_PGUY01000001.1"/>
</dbReference>
<keyword evidence="3" id="KW-0560">Oxidoreductase</keyword>
<evidence type="ECO:0000256" key="1">
    <source>
        <dbReference type="ARBA" id="ARBA00005010"/>
    </source>
</evidence>
<dbReference type="Pfam" id="PF14824">
    <property type="entry name" value="Sirohm_synth_M"/>
    <property type="match status" value="1"/>
</dbReference>
<dbReference type="Pfam" id="PF22440">
    <property type="entry name" value="SirC_C"/>
    <property type="match status" value="1"/>
</dbReference>
<dbReference type="InterPro" id="IPR028281">
    <property type="entry name" value="Sirohaem_synthase_central"/>
</dbReference>
<dbReference type="InterPro" id="IPR006367">
    <property type="entry name" value="Sirohaem_synthase_N"/>
</dbReference>
<organism evidence="8 9">
    <name type="scientific">Peribacillus deserti</name>
    <dbReference type="NCBI Taxonomy" id="673318"/>
    <lineage>
        <taxon>Bacteria</taxon>
        <taxon>Bacillati</taxon>
        <taxon>Bacillota</taxon>
        <taxon>Bacilli</taxon>
        <taxon>Bacillales</taxon>
        <taxon>Bacillaceae</taxon>
        <taxon>Peribacillus</taxon>
    </lineage>
</organism>
<keyword evidence="9" id="KW-1185">Reference proteome</keyword>
<comment type="caution">
    <text evidence="8">The sequence shown here is derived from an EMBL/GenBank/DDBJ whole genome shotgun (WGS) entry which is preliminary data.</text>
</comment>
<name>A0A2N5MC20_9BACI</name>
<evidence type="ECO:0000256" key="4">
    <source>
        <dbReference type="ARBA" id="ARBA00023027"/>
    </source>
</evidence>
<dbReference type="EMBL" id="PGUY01000001">
    <property type="protein sequence ID" value="PLT31891.1"/>
    <property type="molecule type" value="Genomic_DNA"/>
</dbReference>
<dbReference type="SUPFAM" id="SSF51735">
    <property type="entry name" value="NAD(P)-binding Rossmann-fold domains"/>
    <property type="match status" value="1"/>
</dbReference>
<evidence type="ECO:0000256" key="6">
    <source>
        <dbReference type="ARBA" id="ARBA00047561"/>
    </source>
</evidence>
<dbReference type="AlphaFoldDB" id="A0A2N5MC20"/>
<dbReference type="InterPro" id="IPR028161">
    <property type="entry name" value="Met8-like"/>
</dbReference>
<dbReference type="GO" id="GO:0004325">
    <property type="term" value="F:ferrochelatase activity"/>
    <property type="evidence" value="ECO:0007669"/>
    <property type="project" value="InterPro"/>
</dbReference>
<dbReference type="PANTHER" id="PTHR35330">
    <property type="entry name" value="SIROHEME BIOSYNTHESIS PROTEIN MET8"/>
    <property type="match status" value="1"/>
</dbReference>
<reference evidence="8 9" key="1">
    <citation type="submission" date="2017-11" db="EMBL/GenBank/DDBJ databases">
        <title>Comparitive Functional Genomics of Dry Heat Resistant strains isolated from the Viking Spacecraft.</title>
        <authorList>
            <person name="Seuylemezian A."/>
            <person name="Cooper K."/>
            <person name="Vaishampayan P."/>
        </authorList>
    </citation>
    <scope>NUCLEOTIDE SEQUENCE [LARGE SCALE GENOMIC DNA]</scope>
    <source>
        <strain evidence="8 9">V1-29</strain>
    </source>
</reference>
<feature type="domain" description="Siroheme synthase central" evidence="7">
    <location>
        <begin position="116"/>
        <end position="142"/>
    </location>
</feature>
<dbReference type="PANTHER" id="PTHR35330:SF1">
    <property type="entry name" value="SIROHEME BIOSYNTHESIS PROTEIN MET8"/>
    <property type="match status" value="1"/>
</dbReference>
<dbReference type="EC" id="1.3.1.76" evidence="2"/>
<dbReference type="InterPro" id="IPR036291">
    <property type="entry name" value="NAD(P)-bd_dom_sf"/>
</dbReference>
<keyword evidence="5" id="KW-0627">Porphyrin biosynthesis</keyword>
<dbReference type="Pfam" id="PF13241">
    <property type="entry name" value="NAD_binding_7"/>
    <property type="match status" value="1"/>
</dbReference>
<evidence type="ECO:0000256" key="2">
    <source>
        <dbReference type="ARBA" id="ARBA00012400"/>
    </source>
</evidence>
<sequence length="205" mass="22825">MQPLIIDLSGKKVVIAGGGRIAARKASVIQHEKPDITFIAPEFSEEVLELSLENGYTLIQRKADPADFEQAMLVILATNDRSANAALASSLPPNQLVCVVDESGLGNVTFPATVRRGHLQVAVTSNGSSPKLTRKLKRELDEQFDASWEPYTAFLASCRTLIKDLPISFDEKQEQLWELLEDRYRTDTQAQITKLKQLELYRADP</sequence>
<dbReference type="Proteomes" id="UP000234748">
    <property type="component" value="Unassembled WGS sequence"/>
</dbReference>
<proteinExistence type="predicted"/>
<evidence type="ECO:0000259" key="7">
    <source>
        <dbReference type="Pfam" id="PF14824"/>
    </source>
</evidence>
<dbReference type="Gene3D" id="3.40.50.720">
    <property type="entry name" value="NAD(P)-binding Rossmann-like Domain"/>
    <property type="match status" value="1"/>
</dbReference>
<dbReference type="GO" id="GO:0043115">
    <property type="term" value="F:precorrin-2 dehydrogenase activity"/>
    <property type="evidence" value="ECO:0007669"/>
    <property type="project" value="UniProtKB-EC"/>
</dbReference>
<dbReference type="Gene3D" id="1.10.8.610">
    <property type="entry name" value="SirC, precorrin-2 dehydrogenase, C-terminal helical domain-like"/>
    <property type="match status" value="1"/>
</dbReference>
<keyword evidence="4" id="KW-0520">NAD</keyword>
<accession>A0A2N5MC20</accession>
<comment type="catalytic activity">
    <reaction evidence="6">
        <text>precorrin-2 + NAD(+) = sirohydrochlorin + NADH + 2 H(+)</text>
        <dbReference type="Rhea" id="RHEA:15613"/>
        <dbReference type="ChEBI" id="CHEBI:15378"/>
        <dbReference type="ChEBI" id="CHEBI:57540"/>
        <dbReference type="ChEBI" id="CHEBI:57945"/>
        <dbReference type="ChEBI" id="CHEBI:58351"/>
        <dbReference type="ChEBI" id="CHEBI:58827"/>
        <dbReference type="EC" id="1.3.1.76"/>
    </reaction>
</comment>
<dbReference type="UniPathway" id="UPA00262">
    <property type="reaction ID" value="UER00222"/>
</dbReference>